<proteinExistence type="predicted"/>
<feature type="compositionally biased region" description="Basic and acidic residues" evidence="1">
    <location>
        <begin position="745"/>
        <end position="771"/>
    </location>
</feature>
<sequence>MFQHARVPGSLNEEYSNFGAATEETRSKTQGETPVDDEIELLIRSSIPFVSEDPPRPSNRRGRAPDSLIFGEPEETTNDASHSPSHAQPVDLSTILSILDAQLHEEEEEDLEFVPLHNPEESIPSSFRLPEAQRAPCTPTAPNSNVPFSQPTPQTASVPVPQSNDCPFPTQPSPTAVVHDATEKPLYDTEMEHSDPPPNNSFNESSSEDVQFVSSPWPAPIVPSPSSSFQSPPQPPSPQPSGVELSLGELQRRLAETVIQAVISNPEFARGSMDVHHAHQMVPQIVYATLEQYPGLWEIQTLLSVQLSDVETLAVQVVAQFLAMAESARLQNQQPVHQLAATSSDTSMTESTASHKDNSPGLGASPEGCPEVAVEQEQECQQYFASDFQFMKLKDGLPSIPEVSEVPAFVLHFRETYPLLEDEVVWKIVMWFHPELHGQKILDDTFVLREDAVRAALAEVRHWRFPSSDAGWSISAHEFFPSSQGTVLPQSVLFVEQGPGTSSAPSTPSPPPTPGQETLPLGEMFQEHQDIHMEDHEELCDNWDDWCFDPEPKWSEIYVPLYDPQMEQYSAGQAVSFDQSYYDYQYDYHYDHSCAQYEQPHAQYEQPHAQYEHPHSPYEHPHAQYEQPHTQFDQTPVQKPGRRGQPHVTSKPSPVQRDQQKDRQSPGLAGSLRCLLRSYIRKTLTEITPESRRPQQPARLSQQPPRLTPQNSRDSWDYYYGSPNTVVPEPIYGLEQVSPQNPHQSQDESDCHLEAEPPFDLDREPPEDRRYPQGHPHCRPDVDSSHSDSSSSDSEEGRDIDQESDNGPPLPAPSSSDRFHRYFPWSASTL</sequence>
<feature type="region of interest" description="Disordered" evidence="1">
    <location>
        <begin position="685"/>
        <end position="722"/>
    </location>
</feature>
<evidence type="ECO:0000313" key="2">
    <source>
        <dbReference type="EMBL" id="SJK98669.1"/>
    </source>
</evidence>
<feature type="compositionally biased region" description="Polar residues" evidence="1">
    <location>
        <begin position="627"/>
        <end position="637"/>
    </location>
</feature>
<feature type="region of interest" description="Disordered" evidence="1">
    <location>
        <begin position="497"/>
        <end position="517"/>
    </location>
</feature>
<feature type="region of interest" description="Disordered" evidence="1">
    <location>
        <begin position="735"/>
        <end position="830"/>
    </location>
</feature>
<protein>
    <submittedName>
        <fullName evidence="2">Uncharacterized protein</fullName>
    </submittedName>
</protein>
<name>A0A284QQB9_ARMOS</name>
<evidence type="ECO:0000313" key="3">
    <source>
        <dbReference type="Proteomes" id="UP000219338"/>
    </source>
</evidence>
<organism evidence="2 3">
    <name type="scientific">Armillaria ostoyae</name>
    <name type="common">Armillaria root rot fungus</name>
    <dbReference type="NCBI Taxonomy" id="47428"/>
    <lineage>
        <taxon>Eukaryota</taxon>
        <taxon>Fungi</taxon>
        <taxon>Dikarya</taxon>
        <taxon>Basidiomycota</taxon>
        <taxon>Agaricomycotina</taxon>
        <taxon>Agaricomycetes</taxon>
        <taxon>Agaricomycetidae</taxon>
        <taxon>Agaricales</taxon>
        <taxon>Marasmiineae</taxon>
        <taxon>Physalacriaceae</taxon>
        <taxon>Armillaria</taxon>
    </lineage>
</organism>
<feature type="region of interest" description="Disordered" evidence="1">
    <location>
        <begin position="333"/>
        <end position="368"/>
    </location>
</feature>
<feature type="region of interest" description="Disordered" evidence="1">
    <location>
        <begin position="188"/>
        <end position="244"/>
    </location>
</feature>
<dbReference type="EMBL" id="FUEG01000001">
    <property type="protein sequence ID" value="SJK98669.1"/>
    <property type="molecule type" value="Genomic_DNA"/>
</dbReference>
<dbReference type="Proteomes" id="UP000219338">
    <property type="component" value="Unassembled WGS sequence"/>
</dbReference>
<feature type="region of interest" description="Disordered" evidence="1">
    <location>
        <begin position="603"/>
        <end position="671"/>
    </location>
</feature>
<feature type="compositionally biased region" description="Polar residues" evidence="1">
    <location>
        <begin position="140"/>
        <end position="165"/>
    </location>
</feature>
<dbReference type="AlphaFoldDB" id="A0A284QQB9"/>
<evidence type="ECO:0000256" key="1">
    <source>
        <dbReference type="SAM" id="MobiDB-lite"/>
    </source>
</evidence>
<feature type="compositionally biased region" description="Low complexity" evidence="1">
    <location>
        <begin position="200"/>
        <end position="209"/>
    </location>
</feature>
<gene>
    <name evidence="2" type="ORF">ARMOST_01938</name>
</gene>
<feature type="compositionally biased region" description="Polar residues" evidence="1">
    <location>
        <begin position="333"/>
        <end position="352"/>
    </location>
</feature>
<feature type="compositionally biased region" description="Polar residues" evidence="1">
    <location>
        <begin position="647"/>
        <end position="657"/>
    </location>
</feature>
<accession>A0A284QQB9</accession>
<feature type="compositionally biased region" description="Basic and acidic residues" evidence="1">
    <location>
        <begin position="610"/>
        <end position="623"/>
    </location>
</feature>
<feature type="compositionally biased region" description="Polar residues" evidence="1">
    <location>
        <begin position="698"/>
        <end position="713"/>
    </location>
</feature>
<reference evidence="3" key="1">
    <citation type="journal article" date="2017" name="Nat. Ecol. Evol.">
        <title>Genome expansion and lineage-specific genetic innovations in the forest pathogenic fungi Armillaria.</title>
        <authorList>
            <person name="Sipos G."/>
            <person name="Prasanna A.N."/>
            <person name="Walter M.C."/>
            <person name="O'Connor E."/>
            <person name="Balint B."/>
            <person name="Krizsan K."/>
            <person name="Kiss B."/>
            <person name="Hess J."/>
            <person name="Varga T."/>
            <person name="Slot J."/>
            <person name="Riley R."/>
            <person name="Boka B."/>
            <person name="Rigling D."/>
            <person name="Barry K."/>
            <person name="Lee J."/>
            <person name="Mihaltcheva S."/>
            <person name="LaButti K."/>
            <person name="Lipzen A."/>
            <person name="Waldron R."/>
            <person name="Moloney N.M."/>
            <person name="Sperisen C."/>
            <person name="Kredics L."/>
            <person name="Vagvoelgyi C."/>
            <person name="Patrignani A."/>
            <person name="Fitzpatrick D."/>
            <person name="Nagy I."/>
            <person name="Doyle S."/>
            <person name="Anderson J.B."/>
            <person name="Grigoriev I.V."/>
            <person name="Gueldener U."/>
            <person name="Muensterkoetter M."/>
            <person name="Nagy L.G."/>
        </authorList>
    </citation>
    <scope>NUCLEOTIDE SEQUENCE [LARGE SCALE GENOMIC DNA]</scope>
    <source>
        <strain evidence="3">C18/9</strain>
    </source>
</reference>
<dbReference type="OrthoDB" id="2930186at2759"/>
<keyword evidence="3" id="KW-1185">Reference proteome</keyword>
<feature type="region of interest" description="Disordered" evidence="1">
    <location>
        <begin position="1"/>
        <end position="176"/>
    </location>
</feature>